<feature type="transmembrane region" description="Helical" evidence="1">
    <location>
        <begin position="181"/>
        <end position="202"/>
    </location>
</feature>
<keyword evidence="1" id="KW-0472">Membrane</keyword>
<evidence type="ECO:0000313" key="4">
    <source>
        <dbReference type="Proteomes" id="UP000187499"/>
    </source>
</evidence>
<dbReference type="Gene3D" id="3.30.565.10">
    <property type="entry name" value="Histidine kinase-like ATPase, C-terminal domain"/>
    <property type="match status" value="1"/>
</dbReference>
<feature type="transmembrane region" description="Helical" evidence="1">
    <location>
        <begin position="35"/>
        <end position="52"/>
    </location>
</feature>
<dbReference type="RefSeq" id="WP_076614151.1">
    <property type="nucleotide sequence ID" value="NZ_CP019323.1"/>
</dbReference>
<feature type="transmembrane region" description="Helical" evidence="1">
    <location>
        <begin position="6"/>
        <end position="28"/>
    </location>
</feature>
<organism evidence="3 4">
    <name type="scientific">Companilactobacillus allii</name>
    <dbReference type="NCBI Taxonomy" id="1847728"/>
    <lineage>
        <taxon>Bacteria</taxon>
        <taxon>Bacillati</taxon>
        <taxon>Bacillota</taxon>
        <taxon>Bacilli</taxon>
        <taxon>Lactobacillales</taxon>
        <taxon>Lactobacillaceae</taxon>
        <taxon>Companilactobacillus</taxon>
    </lineage>
</organism>
<dbReference type="PANTHER" id="PTHR40448">
    <property type="entry name" value="TWO-COMPONENT SENSOR HISTIDINE KINASE"/>
    <property type="match status" value="1"/>
</dbReference>
<gene>
    <name evidence="3" type="ORF">BTM29_03325</name>
</gene>
<feature type="domain" description="Sensor histidine kinase NatK-like C-terminal" evidence="2">
    <location>
        <begin position="329"/>
        <end position="430"/>
    </location>
</feature>
<sequence>MIYVNTGAFVLGLTLSWLITFGIFFLIYNDKLQLNPIKSVLIAILFVITAITDYLVDDWSYLIFVIGLYLIFNWQRKRNYFLLSSAITTAITIYIVDILMSAILIPFVSSTNIQGFAFTAISSGLELVLSAIVVLLYRKLHISRFINTNNSPIPVLLLSYFFIVLSIFMNFIHRFAIYRKFLIGILFFVVLQLIVLLLIFLLETKRQKTIYQQQLSQEQLKNLKTYTDQLEIDQLNLRKFKHDYENMLLSLRTIADSKQNDEWNASLDKFENYSNNYFNNVSMKLYKDLNNIQNPYLKSLFISKLNKINQENIECTFECHYIIDDSPINVFDLVRLLGIAIDNAIDEVKKQDNGNIQLAIINETKQVTFIIDNTVSEAENIDSINQVGYSTKKDHSGFGLSNIQEIKKRYPNLLIQNSERDNVFHLQYVILKGDIQ</sequence>
<dbReference type="EMBL" id="CP019323">
    <property type="protein sequence ID" value="APX71647.1"/>
    <property type="molecule type" value="Genomic_DNA"/>
</dbReference>
<feature type="transmembrane region" description="Helical" evidence="1">
    <location>
        <begin position="58"/>
        <end position="74"/>
    </location>
</feature>
<evidence type="ECO:0000313" key="3">
    <source>
        <dbReference type="EMBL" id="APX71647.1"/>
    </source>
</evidence>
<name>A0A1P8Q1E0_9LACO</name>
<evidence type="ECO:0000259" key="2">
    <source>
        <dbReference type="Pfam" id="PF14501"/>
    </source>
</evidence>
<accession>A0A1P8Q1E0</accession>
<reference evidence="4" key="1">
    <citation type="submission" date="2016-12" db="EMBL/GenBank/DDBJ databases">
        <authorList>
            <person name="Jung M.Y."/>
            <person name="Lee S.H."/>
        </authorList>
    </citation>
    <scope>NUCLEOTIDE SEQUENCE [LARGE SCALE GENOMIC DNA]</scope>
    <source>
        <strain evidence="4">WiKim39</strain>
    </source>
</reference>
<feature type="transmembrane region" description="Helical" evidence="1">
    <location>
        <begin position="113"/>
        <end position="137"/>
    </location>
</feature>
<keyword evidence="4" id="KW-1185">Reference proteome</keyword>
<dbReference type="AlphaFoldDB" id="A0A1P8Q1E0"/>
<dbReference type="PANTHER" id="PTHR40448:SF1">
    <property type="entry name" value="TWO-COMPONENT SENSOR HISTIDINE KINASE"/>
    <property type="match status" value="1"/>
</dbReference>
<feature type="transmembrane region" description="Helical" evidence="1">
    <location>
        <begin position="157"/>
        <end position="175"/>
    </location>
</feature>
<dbReference type="Proteomes" id="UP000187499">
    <property type="component" value="Chromosome"/>
</dbReference>
<keyword evidence="1" id="KW-0812">Transmembrane</keyword>
<dbReference type="STRING" id="1847728.BTM29_03325"/>
<dbReference type="KEGG" id="lalw:BTM29_03325"/>
<keyword evidence="1" id="KW-1133">Transmembrane helix</keyword>
<proteinExistence type="predicted"/>
<dbReference type="OrthoDB" id="2235311at2"/>
<dbReference type="InterPro" id="IPR032834">
    <property type="entry name" value="NatK-like_C"/>
</dbReference>
<dbReference type="InterPro" id="IPR036890">
    <property type="entry name" value="HATPase_C_sf"/>
</dbReference>
<dbReference type="GO" id="GO:0042802">
    <property type="term" value="F:identical protein binding"/>
    <property type="evidence" value="ECO:0007669"/>
    <property type="project" value="TreeGrafter"/>
</dbReference>
<dbReference type="Pfam" id="PF14501">
    <property type="entry name" value="HATPase_c_5"/>
    <property type="match status" value="1"/>
</dbReference>
<feature type="transmembrane region" description="Helical" evidence="1">
    <location>
        <begin position="81"/>
        <end position="107"/>
    </location>
</feature>
<dbReference type="SUPFAM" id="SSF55874">
    <property type="entry name" value="ATPase domain of HSP90 chaperone/DNA topoisomerase II/histidine kinase"/>
    <property type="match status" value="1"/>
</dbReference>
<protein>
    <recommendedName>
        <fullName evidence="2">Sensor histidine kinase NatK-like C-terminal domain-containing protein</fullName>
    </recommendedName>
</protein>
<evidence type="ECO:0000256" key="1">
    <source>
        <dbReference type="SAM" id="Phobius"/>
    </source>
</evidence>